<proteinExistence type="predicted"/>
<dbReference type="AlphaFoldDB" id="A0A1E3HCK2"/>
<accession>A0A1E3HCK2</accession>
<dbReference type="GeneID" id="30158847"/>
<evidence type="ECO:0000259" key="2">
    <source>
        <dbReference type="Pfam" id="PF04194"/>
    </source>
</evidence>
<dbReference type="GO" id="GO:0005737">
    <property type="term" value="C:cytoplasm"/>
    <property type="evidence" value="ECO:0007669"/>
    <property type="project" value="InterPro"/>
</dbReference>
<sequence length="444" mass="47875">MAPSSPSGSSSSSLCYTNTLLAMPDGPIPAAHPDLTSHTSSFIGGYPTFPALPSAASNKTGSTPSDIKCGVCHKSIPLLAQVYCPPEDGENDRTMYVFACPKVGCQKREGSVRAWRASVRNEEYVRDVEEKRKIAEKAAEEERERARQNPFTLGSDGAQPAGSALFGSGQPLFGAAAPSPFAAPSVSTDPTSALSALSINEEEAAPIIAGPSKTFTPPLPAYHPVQYLSTIEEYIPPAEDDVSIASSDDDETPEQKAEWHEDGWEKILPKRTDEVFELFVGRLESAEDGKRQVLRYDLGGQPLPYSSQSPLTRKLFPGAEKPLGKNDELDLSALYTDKSIPACSRCGGKRVFELQVVPSLINILRPHTLTTTGSASDEVAPTAISEDERRKELVKLAAGIKEEGAKEQDGEMEWGNIIVYGCERDCVGVGEEWVGVEWESGLEL</sequence>
<feature type="region of interest" description="Disordered" evidence="1">
    <location>
        <begin position="139"/>
        <end position="166"/>
    </location>
</feature>
<evidence type="ECO:0000313" key="3">
    <source>
        <dbReference type="EMBL" id="ODN74070.1"/>
    </source>
</evidence>
<name>A0A1E3HCK2_9TREE</name>
<dbReference type="EMBL" id="AWGJ01000012">
    <property type="protein sequence ID" value="ODN74070.1"/>
    <property type="molecule type" value="Genomic_DNA"/>
</dbReference>
<protein>
    <recommendedName>
        <fullName evidence="2">Programmed cell death protein 2 C-terminal domain-containing protein</fullName>
    </recommendedName>
</protein>
<dbReference type="PANTHER" id="PTHR47524:SF1">
    <property type="entry name" value="20S RRNA ACCUMULATION PROTEIN 4"/>
    <property type="match status" value="1"/>
</dbReference>
<dbReference type="PANTHER" id="PTHR47524">
    <property type="entry name" value="20S RRNA ACCUMULATION PROTEIN 4"/>
    <property type="match status" value="1"/>
</dbReference>
<dbReference type="InterPro" id="IPR007320">
    <property type="entry name" value="PDCD2_C"/>
</dbReference>
<dbReference type="Proteomes" id="UP000094065">
    <property type="component" value="Unassembled WGS sequence"/>
</dbReference>
<gene>
    <name evidence="3" type="ORF">L202_07538</name>
</gene>
<feature type="domain" description="Programmed cell death protein 2 C-terminal" evidence="2">
    <location>
        <begin position="273"/>
        <end position="438"/>
    </location>
</feature>
<dbReference type="OrthoDB" id="443682at2759"/>
<evidence type="ECO:0000256" key="1">
    <source>
        <dbReference type="SAM" id="MobiDB-lite"/>
    </source>
</evidence>
<dbReference type="GO" id="GO:0030490">
    <property type="term" value="P:maturation of SSU-rRNA"/>
    <property type="evidence" value="ECO:0007669"/>
    <property type="project" value="TreeGrafter"/>
</dbReference>
<comment type="caution">
    <text evidence="3">The sequence shown here is derived from an EMBL/GenBank/DDBJ whole genome shotgun (WGS) entry which is preliminary data.</text>
</comment>
<dbReference type="STRING" id="1295533.A0A1E3HCK2"/>
<organism evidence="3 4">
    <name type="scientific">Cryptococcus amylolentus CBS 6039</name>
    <dbReference type="NCBI Taxonomy" id="1295533"/>
    <lineage>
        <taxon>Eukaryota</taxon>
        <taxon>Fungi</taxon>
        <taxon>Dikarya</taxon>
        <taxon>Basidiomycota</taxon>
        <taxon>Agaricomycotina</taxon>
        <taxon>Tremellomycetes</taxon>
        <taxon>Tremellales</taxon>
        <taxon>Cryptococcaceae</taxon>
        <taxon>Cryptococcus</taxon>
    </lineage>
</organism>
<reference evidence="3 4" key="1">
    <citation type="submission" date="2016-06" db="EMBL/GenBank/DDBJ databases">
        <title>Evolution of pathogenesis and genome organization in the Tremellales.</title>
        <authorList>
            <person name="Cuomo C."/>
            <person name="Litvintseva A."/>
            <person name="Heitman J."/>
            <person name="Chen Y."/>
            <person name="Sun S."/>
            <person name="Springer D."/>
            <person name="Dromer F."/>
            <person name="Young S."/>
            <person name="Zeng Q."/>
            <person name="Chapman S."/>
            <person name="Gujja S."/>
            <person name="Saif S."/>
            <person name="Birren B."/>
        </authorList>
    </citation>
    <scope>NUCLEOTIDE SEQUENCE [LARGE SCALE GENOMIC DNA]</scope>
    <source>
        <strain evidence="3 4">CBS 6039</strain>
    </source>
</reference>
<evidence type="ECO:0000313" key="4">
    <source>
        <dbReference type="Proteomes" id="UP000094065"/>
    </source>
</evidence>
<keyword evidence="4" id="KW-1185">Reference proteome</keyword>
<dbReference type="Pfam" id="PF04194">
    <property type="entry name" value="PDCD2_C"/>
    <property type="match status" value="1"/>
</dbReference>
<dbReference type="RefSeq" id="XP_018989932.1">
    <property type="nucleotide sequence ID" value="XM_019142289.1"/>
</dbReference>